<dbReference type="GO" id="GO:0045041">
    <property type="term" value="P:protein import into mitochondrial intermembrane space"/>
    <property type="evidence" value="ECO:0007669"/>
    <property type="project" value="InterPro"/>
</dbReference>
<feature type="compositionally biased region" description="Low complexity" evidence="21">
    <location>
        <begin position="130"/>
        <end position="146"/>
    </location>
</feature>
<feature type="compositionally biased region" description="Basic and acidic residues" evidence="21">
    <location>
        <begin position="94"/>
        <end position="111"/>
    </location>
</feature>
<organism evidence="22 23">
    <name type="scientific">Niveomyces insectorum RCEF 264</name>
    <dbReference type="NCBI Taxonomy" id="1081102"/>
    <lineage>
        <taxon>Eukaryota</taxon>
        <taxon>Fungi</taxon>
        <taxon>Dikarya</taxon>
        <taxon>Ascomycota</taxon>
        <taxon>Pezizomycotina</taxon>
        <taxon>Sordariomycetes</taxon>
        <taxon>Hypocreomycetidae</taxon>
        <taxon>Hypocreales</taxon>
        <taxon>Cordycipitaceae</taxon>
        <taxon>Niveomyces</taxon>
    </lineage>
</organism>
<keyword evidence="12" id="KW-1133">Transmembrane helix</keyword>
<evidence type="ECO:0000256" key="16">
    <source>
        <dbReference type="ARBA" id="ARBA00023136"/>
    </source>
</evidence>
<dbReference type="AlphaFoldDB" id="A0A167Z4Y8"/>
<dbReference type="GO" id="GO:0005743">
    <property type="term" value="C:mitochondrial inner membrane"/>
    <property type="evidence" value="ECO:0007669"/>
    <property type="project" value="UniProtKB-SubCell"/>
</dbReference>
<evidence type="ECO:0000256" key="2">
    <source>
        <dbReference type="ARBA" id="ARBA00001973"/>
    </source>
</evidence>
<evidence type="ECO:0000256" key="14">
    <source>
        <dbReference type="ARBA" id="ARBA00023010"/>
    </source>
</evidence>
<keyword evidence="15" id="KW-0496">Mitochondrion</keyword>
<name>A0A167Z4Y8_9HYPO</name>
<comment type="subcellular location">
    <subcellularLocation>
        <location evidence="3">Mitochondrion inner membrane</location>
        <topology evidence="3">Single-pass type II membrane protein</topology>
        <orientation evidence="3">Intermembrane side</orientation>
    </subcellularLocation>
</comment>
<dbReference type="PANTHER" id="PTHR21622">
    <property type="entry name" value="COILED-COIL-HELIX-COILED-COIL-HELIX DOMAIN CONTAINING 4"/>
    <property type="match status" value="1"/>
</dbReference>
<evidence type="ECO:0000313" key="23">
    <source>
        <dbReference type="Proteomes" id="UP000076874"/>
    </source>
</evidence>
<evidence type="ECO:0000256" key="15">
    <source>
        <dbReference type="ARBA" id="ARBA00023128"/>
    </source>
</evidence>
<evidence type="ECO:0000256" key="4">
    <source>
        <dbReference type="ARBA" id="ARBA00011245"/>
    </source>
</evidence>
<evidence type="ECO:0000256" key="1">
    <source>
        <dbReference type="ARBA" id="ARBA00001947"/>
    </source>
</evidence>
<protein>
    <recommendedName>
        <fullName evidence="5">Mitochondrial intermembrane space import and assembly protein 40</fullName>
    </recommendedName>
    <alternativeName>
        <fullName evidence="20">Mitochondrial import inner membrane translocase TIM40</fullName>
    </alternativeName>
</protein>
<keyword evidence="13" id="KW-0560">Oxidoreductase</keyword>
<evidence type="ECO:0000256" key="9">
    <source>
        <dbReference type="ARBA" id="ARBA00022927"/>
    </source>
</evidence>
<comment type="function">
    <text evidence="19">Required for the import and folding of small cysteine-containing proteins (small Tim) in the mitochondrial intermembrane space (IMS). Forms a redox cycle with ERV1 that involves a disulfide relay system. Precursor proteins to be imported into the IMS are translocated in their reduced form into the mitochondria. The oxidized form of MIA40 forms a transient intermolecular disulfide bridge with the reduced precursor protein, resulting in oxidation of the precursor protein that now contains an intramolecular disulfide bond and is able to undergo folding in the IMS.</text>
</comment>
<dbReference type="InterPro" id="IPR039289">
    <property type="entry name" value="CHCHD4"/>
</dbReference>
<evidence type="ECO:0000256" key="11">
    <source>
        <dbReference type="ARBA" id="ARBA00022968"/>
    </source>
</evidence>
<evidence type="ECO:0000313" key="22">
    <source>
        <dbReference type="EMBL" id="OAA67096.1"/>
    </source>
</evidence>
<keyword evidence="17" id="KW-1015">Disulfide bond</keyword>
<feature type="region of interest" description="Disordered" evidence="21">
    <location>
        <begin position="235"/>
        <end position="338"/>
    </location>
</feature>
<evidence type="ECO:0000256" key="17">
    <source>
        <dbReference type="ARBA" id="ARBA00023157"/>
    </source>
</evidence>
<evidence type="ECO:0000256" key="19">
    <source>
        <dbReference type="ARBA" id="ARBA00024980"/>
    </source>
</evidence>
<keyword evidence="7" id="KW-0812">Transmembrane</keyword>
<comment type="cofactor">
    <cofactor evidence="2">
        <name>Cu(2+)</name>
        <dbReference type="ChEBI" id="CHEBI:29036"/>
    </cofactor>
</comment>
<dbReference type="GO" id="GO:0015035">
    <property type="term" value="F:protein-disulfide reductase activity"/>
    <property type="evidence" value="ECO:0007669"/>
    <property type="project" value="InterPro"/>
</dbReference>
<comment type="cofactor">
    <cofactor evidence="1">
        <name>Zn(2+)</name>
        <dbReference type="ChEBI" id="CHEBI:29105"/>
    </cofactor>
</comment>
<proteinExistence type="predicted"/>
<evidence type="ECO:0000256" key="21">
    <source>
        <dbReference type="SAM" id="MobiDB-lite"/>
    </source>
</evidence>
<comment type="subunit">
    <text evidence="4">Monomer.</text>
</comment>
<keyword evidence="10" id="KW-0809">Transit peptide</keyword>
<dbReference type="Proteomes" id="UP000076874">
    <property type="component" value="Unassembled WGS sequence"/>
</dbReference>
<evidence type="ECO:0000256" key="18">
    <source>
        <dbReference type="ARBA" id="ARBA00023284"/>
    </source>
</evidence>
<dbReference type="Gene3D" id="1.10.287.2900">
    <property type="match status" value="1"/>
</dbReference>
<dbReference type="GO" id="GO:0005758">
    <property type="term" value="C:mitochondrial intermembrane space"/>
    <property type="evidence" value="ECO:0007669"/>
    <property type="project" value="TreeGrafter"/>
</dbReference>
<feature type="compositionally biased region" description="Basic and acidic residues" evidence="21">
    <location>
        <begin position="295"/>
        <end position="316"/>
    </location>
</feature>
<feature type="compositionally biased region" description="Low complexity" evidence="21">
    <location>
        <begin position="245"/>
        <end position="294"/>
    </location>
</feature>
<dbReference type="FunFam" id="1.10.287.2900:FF:000002">
    <property type="entry name" value="Mitochondrial intermembrane space import and assembly protein"/>
    <property type="match status" value="1"/>
</dbReference>
<comment type="caution">
    <text evidence="22">The sequence shown here is derived from an EMBL/GenBank/DDBJ whole genome shotgun (WGS) entry which is preliminary data.</text>
</comment>
<sequence length="338" mass="35642">MYRAALRSSPAHIVRAVRQPVVSGGARRQLTTAARRSGTWKGSLARWGVAIGALYWYNTSPIFADEAIRPYVSASTTTDEAELPTVDALLEEKHRQEAEKKAKAEAAEKKAAQKAAQKAAAPASADARSTANEATTTTTNPGNEAPLGDAQSPEALEEEASQQGAFNPETGEINWDCPCLGGMAHGPCGEDFKAAFSCFVFSEEEPKGMDCIEKFQHMQDCFRKYPEVYGAELADDEQEGDNDNGEQQPQQPVPVEGVAAADAASPAAADEIAVSAAQRSPGKAAPAAPAPAEKAPADKEPAEETASQEDKPHSDGLDGSVFPAVAFDATSANQPKQK</sequence>
<keyword evidence="23" id="KW-1185">Reference proteome</keyword>
<evidence type="ECO:0000256" key="20">
    <source>
        <dbReference type="ARBA" id="ARBA00033150"/>
    </source>
</evidence>
<keyword evidence="6" id="KW-0813">Transport</keyword>
<keyword evidence="14" id="KW-0811">Translocation</keyword>
<evidence type="ECO:0000256" key="8">
    <source>
        <dbReference type="ARBA" id="ARBA00022792"/>
    </source>
</evidence>
<keyword evidence="9" id="KW-0653">Protein transport</keyword>
<keyword evidence="18" id="KW-0676">Redox-active center</keyword>
<dbReference type="EMBL" id="AZHD01000002">
    <property type="protein sequence ID" value="OAA67096.1"/>
    <property type="molecule type" value="Genomic_DNA"/>
</dbReference>
<dbReference type="STRING" id="1081102.A0A167Z4Y8"/>
<evidence type="ECO:0000256" key="12">
    <source>
        <dbReference type="ARBA" id="ARBA00022989"/>
    </source>
</evidence>
<evidence type="ECO:0000256" key="3">
    <source>
        <dbReference type="ARBA" id="ARBA00004164"/>
    </source>
</evidence>
<evidence type="ECO:0000256" key="7">
    <source>
        <dbReference type="ARBA" id="ARBA00022692"/>
    </source>
</evidence>
<gene>
    <name evidence="22" type="ORF">SPI_01672</name>
</gene>
<dbReference type="PANTHER" id="PTHR21622:SF0">
    <property type="entry name" value="COILED-COIL-HELIX-COILED-COIL-HELIX DOMAIN CONTAINING 4"/>
    <property type="match status" value="1"/>
</dbReference>
<keyword evidence="16" id="KW-0472">Membrane</keyword>
<evidence type="ECO:0000256" key="6">
    <source>
        <dbReference type="ARBA" id="ARBA00022448"/>
    </source>
</evidence>
<accession>A0A167Z4Y8</accession>
<dbReference type="OrthoDB" id="7481291at2759"/>
<evidence type="ECO:0000256" key="5">
    <source>
        <dbReference type="ARBA" id="ARBA00013714"/>
    </source>
</evidence>
<reference evidence="22 23" key="1">
    <citation type="journal article" date="2016" name="Genome Biol. Evol.">
        <title>Divergent and convergent evolution of fungal pathogenicity.</title>
        <authorList>
            <person name="Shang Y."/>
            <person name="Xiao G."/>
            <person name="Zheng P."/>
            <person name="Cen K."/>
            <person name="Zhan S."/>
            <person name="Wang C."/>
        </authorList>
    </citation>
    <scope>NUCLEOTIDE SEQUENCE [LARGE SCALE GENOMIC DNA]</scope>
    <source>
        <strain evidence="22 23">RCEF 264</strain>
    </source>
</reference>
<dbReference type="PROSITE" id="PS51808">
    <property type="entry name" value="CHCH"/>
    <property type="match status" value="1"/>
</dbReference>
<evidence type="ECO:0000256" key="13">
    <source>
        <dbReference type="ARBA" id="ARBA00023002"/>
    </source>
</evidence>
<evidence type="ECO:0000256" key="10">
    <source>
        <dbReference type="ARBA" id="ARBA00022946"/>
    </source>
</evidence>
<feature type="compositionally biased region" description="Acidic residues" evidence="21">
    <location>
        <begin position="235"/>
        <end position="244"/>
    </location>
</feature>
<keyword evidence="11" id="KW-0735">Signal-anchor</keyword>
<feature type="region of interest" description="Disordered" evidence="21">
    <location>
        <begin position="94"/>
        <end position="169"/>
    </location>
</feature>
<keyword evidence="8" id="KW-0999">Mitochondrion inner membrane</keyword>